<dbReference type="InterPro" id="IPR036291">
    <property type="entry name" value="NAD(P)-bd_dom_sf"/>
</dbReference>
<dbReference type="PANTHER" id="PTHR48079">
    <property type="entry name" value="PROTEIN YEEZ"/>
    <property type="match status" value="1"/>
</dbReference>
<sequence length="519" mass="55992">MTTTPAAGPHLLDGPRRVLVTGATGYVGGRLVPELLTEGHDVRVAVRAPERLADVPWRDDVDVRRADLGDAEAVAAALRPRGAAPDAPGDVDVVYHLVHSMSTGGDYAHTELTIARTVARACAAADVGRIVYLGGLHPRGVDLSPHMASRTAVGDALLGSGVPTLVLDAGVVIGSGSASFEMIRHLTENLPFMPAPSWVGNLVEPIAVRDVLHYLRGAARVPASVSGRFDIGSRDVLTYAALMHGYRHEAGLGRRRIYAFPVPAPRLAGWWVALVTPVPHAMAVPLVQSLQHDAICRDTRIDGIIPPPPGGLTGYREAVRLALARERRGEVTTTWASASGGVSADPLPSDPPWSGATVRVDARSRIARDLEPADVWPVVEGIGGRNGWYSWPVAWAIRGILDTFAGGPGARRGRRHPETLAVGDPVDWWRVERLERGRYLRLRAEMRVAGRAWLEMRVEPAPGGGTRYDQRAVYLPHGLPGRLYWGLIAPFHAIVFPSMARNILARARELRVTSPRGPR</sequence>
<gene>
    <name evidence="2" type="ORF">IGS67_01690</name>
</gene>
<protein>
    <submittedName>
        <fullName evidence="2">SDR family oxidoreductase</fullName>
    </submittedName>
</protein>
<dbReference type="EMBL" id="JACZDF010000001">
    <property type="protein sequence ID" value="MBD9698207.1"/>
    <property type="molecule type" value="Genomic_DNA"/>
</dbReference>
<comment type="caution">
    <text evidence="2">The sequence shown here is derived from an EMBL/GenBank/DDBJ whole genome shotgun (WGS) entry which is preliminary data.</text>
</comment>
<dbReference type="SUPFAM" id="SSF55961">
    <property type="entry name" value="Bet v1-like"/>
    <property type="match status" value="1"/>
</dbReference>
<dbReference type="InterPro" id="IPR016040">
    <property type="entry name" value="NAD(P)-bd_dom"/>
</dbReference>
<evidence type="ECO:0000313" key="3">
    <source>
        <dbReference type="Proteomes" id="UP000642107"/>
    </source>
</evidence>
<feature type="domain" description="NAD(P)-binding" evidence="1">
    <location>
        <begin position="22"/>
        <end position="136"/>
    </location>
</feature>
<dbReference type="InterPro" id="IPR021295">
    <property type="entry name" value="DUF2867"/>
</dbReference>
<name>A0ABR9DM50_9MICO</name>
<dbReference type="Pfam" id="PF11066">
    <property type="entry name" value="DUF2867"/>
    <property type="match status" value="1"/>
</dbReference>
<dbReference type="RefSeq" id="WP_192277206.1">
    <property type="nucleotide sequence ID" value="NZ_JACZDF010000001.1"/>
</dbReference>
<keyword evidence="3" id="KW-1185">Reference proteome</keyword>
<accession>A0ABR9DM50</accession>
<dbReference type="Gene3D" id="3.40.50.720">
    <property type="entry name" value="NAD(P)-binding Rossmann-like Domain"/>
    <property type="match status" value="1"/>
</dbReference>
<evidence type="ECO:0000313" key="2">
    <source>
        <dbReference type="EMBL" id="MBD9698207.1"/>
    </source>
</evidence>
<evidence type="ECO:0000259" key="1">
    <source>
        <dbReference type="Pfam" id="PF13460"/>
    </source>
</evidence>
<dbReference type="PANTHER" id="PTHR48079:SF6">
    <property type="entry name" value="NAD(P)-BINDING DOMAIN-CONTAINING PROTEIN-RELATED"/>
    <property type="match status" value="1"/>
</dbReference>
<dbReference type="SUPFAM" id="SSF51735">
    <property type="entry name" value="NAD(P)-binding Rossmann-fold domains"/>
    <property type="match status" value="1"/>
</dbReference>
<reference evidence="2 3" key="1">
    <citation type="submission" date="2020-09" db="EMBL/GenBank/DDBJ databases">
        <title>Flavimobilis rhizosphaerae sp. nov., isolated from rhizosphere soil of Spartina alterniflora.</title>
        <authorList>
            <person name="Hanqin C."/>
        </authorList>
    </citation>
    <scope>NUCLEOTIDE SEQUENCE [LARGE SCALE GENOMIC DNA]</scope>
    <source>
        <strain evidence="2 3">GY 10621</strain>
    </source>
</reference>
<dbReference type="InterPro" id="IPR051783">
    <property type="entry name" value="NAD(P)-dependent_oxidoreduct"/>
</dbReference>
<dbReference type="Proteomes" id="UP000642107">
    <property type="component" value="Unassembled WGS sequence"/>
</dbReference>
<proteinExistence type="predicted"/>
<dbReference type="Pfam" id="PF13460">
    <property type="entry name" value="NAD_binding_10"/>
    <property type="match status" value="1"/>
</dbReference>
<organism evidence="2 3">
    <name type="scientific">Flavimobilis rhizosphaerae</name>
    <dbReference type="NCBI Taxonomy" id="2775421"/>
    <lineage>
        <taxon>Bacteria</taxon>
        <taxon>Bacillati</taxon>
        <taxon>Actinomycetota</taxon>
        <taxon>Actinomycetes</taxon>
        <taxon>Micrococcales</taxon>
        <taxon>Jonesiaceae</taxon>
        <taxon>Flavimobilis</taxon>
    </lineage>
</organism>